<feature type="chain" id="PRO_5021011499" evidence="1">
    <location>
        <begin position="18"/>
        <end position="165"/>
    </location>
</feature>
<reference evidence="2 3" key="1">
    <citation type="journal article" date="2019" name="Genome Biol. Evol.">
        <title>Genomic Plasticity Mediated by Transposable Elements in the Plant Pathogenic Fungus Colletotrichum higginsianum.</title>
        <authorList>
            <person name="Tsushima A."/>
            <person name="Gan P."/>
            <person name="Kumakura N."/>
            <person name="Narusaka M."/>
            <person name="Takano Y."/>
            <person name="Narusaka Y."/>
            <person name="Shirasu K."/>
        </authorList>
    </citation>
    <scope>NUCLEOTIDE SEQUENCE [LARGE SCALE GENOMIC DNA]</scope>
    <source>
        <strain evidence="2 3">MAFF305635-RFP</strain>
    </source>
</reference>
<gene>
    <name evidence="2" type="ORF">CH35J_011383</name>
</gene>
<proteinExistence type="predicted"/>
<keyword evidence="1" id="KW-0732">Signal</keyword>
<accession>A0A4T0VGQ6</accession>
<evidence type="ECO:0000313" key="3">
    <source>
        <dbReference type="Proteomes" id="UP000305883"/>
    </source>
</evidence>
<dbReference type="OrthoDB" id="5173988at2759"/>
<comment type="caution">
    <text evidence="2">The sequence shown here is derived from an EMBL/GenBank/DDBJ whole genome shotgun (WGS) entry which is preliminary data.</text>
</comment>
<dbReference type="EMBL" id="MWPZ01000010">
    <property type="protein sequence ID" value="TIC90936.1"/>
    <property type="molecule type" value="Genomic_DNA"/>
</dbReference>
<sequence>MHFSTLVAATFVAVASAKDIVYPPIINLGRHGYPHGNQFIAWSPFTPTTTQDVVKLCDTRGSIKGTATWTAVRTVNTYVLDPICRKPFNLTDDDTGTTYHNLELACVDDNIPISAEPEVTAVVDRNTNKTVHTCTRVPADSEAGTAESCTRSANGGVMYLYACTA</sequence>
<dbReference type="AlphaFoldDB" id="A0A4T0VGQ6"/>
<name>A0A4T0VGQ6_9PEZI</name>
<evidence type="ECO:0000313" key="2">
    <source>
        <dbReference type="EMBL" id="TIC90936.1"/>
    </source>
</evidence>
<evidence type="ECO:0000256" key="1">
    <source>
        <dbReference type="SAM" id="SignalP"/>
    </source>
</evidence>
<dbReference type="Proteomes" id="UP000305883">
    <property type="component" value="Unassembled WGS sequence"/>
</dbReference>
<protein>
    <submittedName>
        <fullName evidence="2">Uncharacterized protein</fullName>
    </submittedName>
</protein>
<feature type="signal peptide" evidence="1">
    <location>
        <begin position="1"/>
        <end position="17"/>
    </location>
</feature>
<organism evidence="2 3">
    <name type="scientific">Colletotrichum higginsianum</name>
    <dbReference type="NCBI Taxonomy" id="80884"/>
    <lineage>
        <taxon>Eukaryota</taxon>
        <taxon>Fungi</taxon>
        <taxon>Dikarya</taxon>
        <taxon>Ascomycota</taxon>
        <taxon>Pezizomycotina</taxon>
        <taxon>Sordariomycetes</taxon>
        <taxon>Hypocreomycetidae</taxon>
        <taxon>Glomerellales</taxon>
        <taxon>Glomerellaceae</taxon>
        <taxon>Colletotrichum</taxon>
        <taxon>Colletotrichum destructivum species complex</taxon>
    </lineage>
</organism>